<dbReference type="SUPFAM" id="SSF48498">
    <property type="entry name" value="Tetracyclin repressor-like, C-terminal domain"/>
    <property type="match status" value="1"/>
</dbReference>
<dbReference type="EMBL" id="FNNP01000020">
    <property type="protein sequence ID" value="SDX95610.1"/>
    <property type="molecule type" value="Genomic_DNA"/>
</dbReference>
<gene>
    <name evidence="4" type="ORF">SAMN05444358_1207</name>
</gene>
<dbReference type="InterPro" id="IPR009057">
    <property type="entry name" value="Homeodomain-like_sf"/>
</dbReference>
<name>A0A1H3FXG7_9RHOB</name>
<evidence type="ECO:0000256" key="1">
    <source>
        <dbReference type="ARBA" id="ARBA00023125"/>
    </source>
</evidence>
<organism evidence="4 5">
    <name type="scientific">Ruegeria halocynthiae</name>
    <dbReference type="NCBI Taxonomy" id="985054"/>
    <lineage>
        <taxon>Bacteria</taxon>
        <taxon>Pseudomonadati</taxon>
        <taxon>Pseudomonadota</taxon>
        <taxon>Alphaproteobacteria</taxon>
        <taxon>Rhodobacterales</taxon>
        <taxon>Roseobacteraceae</taxon>
        <taxon>Ruegeria</taxon>
    </lineage>
</organism>
<dbReference type="PANTHER" id="PTHR30328:SF54">
    <property type="entry name" value="HTH-TYPE TRANSCRIPTIONAL REPRESSOR SCO4008"/>
    <property type="match status" value="1"/>
</dbReference>
<dbReference type="STRING" id="985054.SAMN05444358_1207"/>
<evidence type="ECO:0000313" key="4">
    <source>
        <dbReference type="EMBL" id="SDX95610.1"/>
    </source>
</evidence>
<dbReference type="Proteomes" id="UP000183400">
    <property type="component" value="Unassembled WGS sequence"/>
</dbReference>
<dbReference type="PANTHER" id="PTHR30328">
    <property type="entry name" value="TRANSCRIPTIONAL REPRESSOR"/>
    <property type="match status" value="1"/>
</dbReference>
<feature type="DNA-binding region" description="H-T-H motif" evidence="2">
    <location>
        <begin position="36"/>
        <end position="55"/>
    </location>
</feature>
<dbReference type="InterPro" id="IPR050109">
    <property type="entry name" value="HTH-type_TetR-like_transc_reg"/>
</dbReference>
<dbReference type="InterPro" id="IPR001647">
    <property type="entry name" value="HTH_TetR"/>
</dbReference>
<dbReference type="SUPFAM" id="SSF46689">
    <property type="entry name" value="Homeodomain-like"/>
    <property type="match status" value="1"/>
</dbReference>
<proteinExistence type="predicted"/>
<accession>A0A1H3FXG7</accession>
<sequence>MLRQPQKQIANREKNISRIKEAAEYVFAEHGYSGASFSLIAKQAKLPKSNIIYYFTNKETLYRAVVEDIFDIWRSAADSIKKDNDPSTAIAEYIDTKLEMARNRPFGSKVWANEVIQGAPIVQDYMEDELHRWTNDRMVVIQHWIDSGKLRATSARHLLYLIWAGTQHYADFQHQIETLNDNHPLTDEQWQETKYFLKDIILRGICVE</sequence>
<keyword evidence="5" id="KW-1185">Reference proteome</keyword>
<evidence type="ECO:0000256" key="2">
    <source>
        <dbReference type="PROSITE-ProRule" id="PRU00335"/>
    </source>
</evidence>
<dbReference type="GO" id="GO:0003677">
    <property type="term" value="F:DNA binding"/>
    <property type="evidence" value="ECO:0007669"/>
    <property type="project" value="UniProtKB-UniRule"/>
</dbReference>
<evidence type="ECO:0000259" key="3">
    <source>
        <dbReference type="PROSITE" id="PS50977"/>
    </source>
</evidence>
<dbReference type="RefSeq" id="WP_074739607.1">
    <property type="nucleotide sequence ID" value="NZ_FNNP01000020.1"/>
</dbReference>
<dbReference type="PROSITE" id="PS50977">
    <property type="entry name" value="HTH_TETR_2"/>
    <property type="match status" value="1"/>
</dbReference>
<dbReference type="AlphaFoldDB" id="A0A1H3FXG7"/>
<dbReference type="PRINTS" id="PR00455">
    <property type="entry name" value="HTHTETR"/>
</dbReference>
<keyword evidence="1 2" id="KW-0238">DNA-binding</keyword>
<dbReference type="Gene3D" id="1.10.10.60">
    <property type="entry name" value="Homeodomain-like"/>
    <property type="match status" value="1"/>
</dbReference>
<evidence type="ECO:0000313" key="5">
    <source>
        <dbReference type="Proteomes" id="UP000183400"/>
    </source>
</evidence>
<dbReference type="OrthoDB" id="2356263at2"/>
<dbReference type="InterPro" id="IPR036271">
    <property type="entry name" value="Tet_transcr_reg_TetR-rel_C_sf"/>
</dbReference>
<reference evidence="5" key="1">
    <citation type="submission" date="2016-10" db="EMBL/GenBank/DDBJ databases">
        <authorList>
            <person name="Varghese N."/>
            <person name="Submissions S."/>
        </authorList>
    </citation>
    <scope>NUCLEOTIDE SEQUENCE [LARGE SCALE GENOMIC DNA]</scope>
    <source>
        <strain evidence="5">DSM 27839</strain>
    </source>
</reference>
<dbReference type="GO" id="GO:0045892">
    <property type="term" value="P:negative regulation of DNA-templated transcription"/>
    <property type="evidence" value="ECO:0007669"/>
    <property type="project" value="InterPro"/>
</dbReference>
<dbReference type="Pfam" id="PF08362">
    <property type="entry name" value="TetR_C_3"/>
    <property type="match status" value="1"/>
</dbReference>
<dbReference type="Gene3D" id="1.10.357.10">
    <property type="entry name" value="Tetracycline Repressor, domain 2"/>
    <property type="match status" value="1"/>
</dbReference>
<dbReference type="InterPro" id="IPR013573">
    <property type="entry name" value="Tscrpt_reg_YcdC_C"/>
</dbReference>
<feature type="domain" description="HTH tetR-type" evidence="3">
    <location>
        <begin position="13"/>
        <end position="73"/>
    </location>
</feature>
<dbReference type="Pfam" id="PF00440">
    <property type="entry name" value="TetR_N"/>
    <property type="match status" value="1"/>
</dbReference>
<protein>
    <submittedName>
        <fullName evidence="4">Transcriptional regulator, TetR family</fullName>
    </submittedName>
</protein>